<accession>A0ABS4BQA5</accession>
<reference evidence="3 4" key="1">
    <citation type="submission" date="2021-04" db="EMBL/GenBank/DDBJ databases">
        <title>Mariniflexile gromovii gen. nov., sp. nov., a gliding bacterium isolated from the sea urchin Strongylocentrotus intermedius.</title>
        <authorList>
            <person name="Ko S."/>
            <person name="Le V."/>
            <person name="Ahn C.-Y."/>
            <person name="Oh H.-M."/>
        </authorList>
    </citation>
    <scope>NUCLEOTIDE SEQUENCE [LARGE SCALE GENOMIC DNA]</scope>
    <source>
        <strain evidence="3 4">KCTC 12570</strain>
    </source>
</reference>
<feature type="signal peptide" evidence="1">
    <location>
        <begin position="1"/>
        <end position="23"/>
    </location>
</feature>
<name>A0ABS4BQA5_9FLAO</name>
<gene>
    <name evidence="3" type="ORF">J8H85_02885</name>
</gene>
<keyword evidence="4" id="KW-1185">Reference proteome</keyword>
<dbReference type="InterPro" id="IPR025665">
    <property type="entry name" value="Beta-barrel_OMP_2"/>
</dbReference>
<evidence type="ECO:0000313" key="3">
    <source>
        <dbReference type="EMBL" id="MBP0902763.1"/>
    </source>
</evidence>
<proteinExistence type="predicted"/>
<evidence type="ECO:0000256" key="1">
    <source>
        <dbReference type="SAM" id="SignalP"/>
    </source>
</evidence>
<dbReference type="EMBL" id="JAGJCB010000002">
    <property type="protein sequence ID" value="MBP0902763.1"/>
    <property type="molecule type" value="Genomic_DNA"/>
</dbReference>
<evidence type="ECO:0000259" key="2">
    <source>
        <dbReference type="Pfam" id="PF13568"/>
    </source>
</evidence>
<feature type="domain" description="Outer membrane protein beta-barrel" evidence="2">
    <location>
        <begin position="31"/>
        <end position="184"/>
    </location>
</feature>
<organism evidence="3 4">
    <name type="scientific">Mariniflexile gromovii</name>
    <dbReference type="NCBI Taxonomy" id="362523"/>
    <lineage>
        <taxon>Bacteria</taxon>
        <taxon>Pseudomonadati</taxon>
        <taxon>Bacteroidota</taxon>
        <taxon>Flavobacteriia</taxon>
        <taxon>Flavobacteriales</taxon>
        <taxon>Flavobacteriaceae</taxon>
        <taxon>Mariniflexile</taxon>
    </lineage>
</organism>
<keyword evidence="1" id="KW-0732">Signal</keyword>
<evidence type="ECO:0000313" key="4">
    <source>
        <dbReference type="Proteomes" id="UP000670776"/>
    </source>
</evidence>
<dbReference type="Proteomes" id="UP000670776">
    <property type="component" value="Unassembled WGS sequence"/>
</dbReference>
<feature type="chain" id="PRO_5046188853" evidence="1">
    <location>
        <begin position="24"/>
        <end position="216"/>
    </location>
</feature>
<comment type="caution">
    <text evidence="3">The sequence shown here is derived from an EMBL/GenBank/DDBJ whole genome shotgun (WGS) entry which is preliminary data.</text>
</comment>
<dbReference type="Pfam" id="PF13568">
    <property type="entry name" value="OMP_b-brl_2"/>
    <property type="match status" value="1"/>
</dbReference>
<protein>
    <submittedName>
        <fullName evidence="3">PorT family protein</fullName>
    </submittedName>
</protein>
<sequence>MKNIGKFSVAVILLFGLTSTANAQVTDAPSPQIGIKGGANFSNLYTDDVDDNNVLTSFNAGIYTTFPLTDFIAIQPELLYSRKGSELVYDNAFASGTAKFKLNYIELPVLLKINLAKNLNVHAGPYFAYLVDAQITNESDSGSFNFEENYDNDDFNKFDTGIAAGVGIDLDKVGIGLRYNYGLSTVGKERTVGGQTYTIPDGKNSNLSLYLTLQLN</sequence>
<dbReference type="RefSeq" id="WP_209652500.1">
    <property type="nucleotide sequence ID" value="NZ_JAGJCB010000002.1"/>
</dbReference>